<sequence length="178" mass="18862">MTPQRQWALLLMKFSLLSCFPRGHSPSLPRQRRRAKRAREAQQAALLAAASAARSGGAPAPPPASSPAAPPTPPRPAPGARRLVPCAYCVDALLARSSATRSSAALCVDNSASGRRSKRCFRCASGHSCKPLPEVLEPLGIELVEELVRSGGTTTPRVTELRGAIRTMKGLIEDGYLA</sequence>
<evidence type="ECO:0000256" key="1">
    <source>
        <dbReference type="SAM" id="MobiDB-lite"/>
    </source>
</evidence>
<dbReference type="Proteomes" id="UP000758155">
    <property type="component" value="Unassembled WGS sequence"/>
</dbReference>
<comment type="caution">
    <text evidence="3">The sequence shown here is derived from an EMBL/GenBank/DDBJ whole genome shotgun (WGS) entry which is preliminary data.</text>
</comment>
<reference evidence="3" key="1">
    <citation type="submission" date="2019-04" db="EMBL/GenBank/DDBJ databases">
        <title>Sequencing of skin fungus with MAO and IRED activity.</title>
        <authorList>
            <person name="Marsaioli A.J."/>
            <person name="Bonatto J.M.C."/>
            <person name="Reis Junior O."/>
        </authorList>
    </citation>
    <scope>NUCLEOTIDE SEQUENCE</scope>
    <source>
        <strain evidence="3">28M1</strain>
    </source>
</reference>
<evidence type="ECO:0008006" key="5">
    <source>
        <dbReference type="Google" id="ProtNLM"/>
    </source>
</evidence>
<dbReference type="EMBL" id="SWKV01000152">
    <property type="protein sequence ID" value="KAF3031397.1"/>
    <property type="molecule type" value="Genomic_DNA"/>
</dbReference>
<evidence type="ECO:0000313" key="3">
    <source>
        <dbReference type="EMBL" id="KAF3031397.1"/>
    </source>
</evidence>
<dbReference type="OrthoDB" id="3799747at2759"/>
<feature type="compositionally biased region" description="Low complexity" evidence="1">
    <location>
        <begin position="41"/>
        <end position="58"/>
    </location>
</feature>
<name>A0A9P4WG48_9PLEO</name>
<gene>
    <name evidence="3" type="ORF">E8E12_000553</name>
</gene>
<dbReference type="AlphaFoldDB" id="A0A9P4WG48"/>
<evidence type="ECO:0000313" key="4">
    <source>
        <dbReference type="Proteomes" id="UP000758155"/>
    </source>
</evidence>
<organism evidence="3 4">
    <name type="scientific">Didymella heteroderae</name>
    <dbReference type="NCBI Taxonomy" id="1769908"/>
    <lineage>
        <taxon>Eukaryota</taxon>
        <taxon>Fungi</taxon>
        <taxon>Dikarya</taxon>
        <taxon>Ascomycota</taxon>
        <taxon>Pezizomycotina</taxon>
        <taxon>Dothideomycetes</taxon>
        <taxon>Pleosporomycetidae</taxon>
        <taxon>Pleosporales</taxon>
        <taxon>Pleosporineae</taxon>
        <taxon>Didymellaceae</taxon>
        <taxon>Didymella</taxon>
    </lineage>
</organism>
<feature type="region of interest" description="Disordered" evidence="1">
    <location>
        <begin position="24"/>
        <end position="78"/>
    </location>
</feature>
<protein>
    <recommendedName>
        <fullName evidence="5">Sequence-specific DNA binding RNA polymerase II transcription factor</fullName>
    </recommendedName>
</protein>
<feature type="signal peptide" evidence="2">
    <location>
        <begin position="1"/>
        <end position="19"/>
    </location>
</feature>
<keyword evidence="4" id="KW-1185">Reference proteome</keyword>
<accession>A0A9P4WG48</accession>
<proteinExistence type="predicted"/>
<evidence type="ECO:0000256" key="2">
    <source>
        <dbReference type="SAM" id="SignalP"/>
    </source>
</evidence>
<keyword evidence="2" id="KW-0732">Signal</keyword>
<feature type="chain" id="PRO_5040250817" description="Sequence-specific DNA binding RNA polymerase II transcription factor" evidence="2">
    <location>
        <begin position="20"/>
        <end position="178"/>
    </location>
</feature>
<feature type="compositionally biased region" description="Pro residues" evidence="1">
    <location>
        <begin position="59"/>
        <end position="77"/>
    </location>
</feature>